<dbReference type="Gene3D" id="3.40.50.720">
    <property type="entry name" value="NAD(P)-binding Rossmann-like Domain"/>
    <property type="match status" value="2"/>
</dbReference>
<proteinExistence type="inferred from homology"/>
<feature type="domain" description="D-isomer specific 2-hydroxyacid dehydrogenase catalytic" evidence="4">
    <location>
        <begin position="5"/>
        <end position="319"/>
    </location>
</feature>
<sequence>MKPKVIVYSRVPEDLLARIKETCSVTYYEKLTDDNHSEFMKELTEAEGVLGSGLKVDKSLLEKAPKLSVVSNITVGYDNLTIRDLTECGVLATNTPTVLDDTVADTMMSLILATRRRVVELDELVKSGNWKASLTQEHFGLDVHHKKLGIIGMGRVGQTVAKRAAGGFDMEILYHNRSRNNWAEETYGATYCSLDELLEQSDVVCLLTPLTKETYDLMGAEQFKLMKETAVFINGSRGATVDEEALIQALEEGEIYAAGLDVFKEEPVPADHPLLRMKNVVTLPHIGSATLETRHKMAQLAADNLIASLSGDNPPTPINPEVRS</sequence>
<dbReference type="InterPro" id="IPR006140">
    <property type="entry name" value="D-isomer_DH_NAD-bd"/>
</dbReference>
<evidence type="ECO:0000313" key="6">
    <source>
        <dbReference type="EMBL" id="MCM2675395.1"/>
    </source>
</evidence>
<keyword evidence="2 3" id="KW-0560">Oxidoreductase</keyword>
<protein>
    <submittedName>
        <fullName evidence="6">D-glycerate dehydrogenase</fullName>
    </submittedName>
</protein>
<feature type="domain" description="D-isomer specific 2-hydroxyacid dehydrogenase NAD-binding" evidence="5">
    <location>
        <begin position="108"/>
        <end position="287"/>
    </location>
</feature>
<comment type="caution">
    <text evidence="6">The sequence shown here is derived from an EMBL/GenBank/DDBJ whole genome shotgun (WGS) entry which is preliminary data.</text>
</comment>
<dbReference type="InterPro" id="IPR029752">
    <property type="entry name" value="D-isomer_DH_CS1"/>
</dbReference>
<dbReference type="SUPFAM" id="SSF51735">
    <property type="entry name" value="NAD(P)-binding Rossmann-fold domains"/>
    <property type="match status" value="1"/>
</dbReference>
<dbReference type="Pfam" id="PF02826">
    <property type="entry name" value="2-Hacid_dh_C"/>
    <property type="match status" value="1"/>
</dbReference>
<dbReference type="Pfam" id="PF00389">
    <property type="entry name" value="2-Hacid_dh"/>
    <property type="match status" value="1"/>
</dbReference>
<evidence type="ECO:0000256" key="3">
    <source>
        <dbReference type="RuleBase" id="RU003719"/>
    </source>
</evidence>
<dbReference type="InterPro" id="IPR050223">
    <property type="entry name" value="D-isomer_2-hydroxyacid_DH"/>
</dbReference>
<dbReference type="InterPro" id="IPR006139">
    <property type="entry name" value="D-isomer_2_OHA_DH_cat_dom"/>
</dbReference>
<name>A0ABT0XHJ7_9BACI</name>
<keyword evidence="7" id="KW-1185">Reference proteome</keyword>
<dbReference type="InterPro" id="IPR036291">
    <property type="entry name" value="NAD(P)-bd_dom_sf"/>
</dbReference>
<evidence type="ECO:0000256" key="2">
    <source>
        <dbReference type="ARBA" id="ARBA00023002"/>
    </source>
</evidence>
<dbReference type="PANTHER" id="PTHR10996:SF283">
    <property type="entry name" value="GLYOXYLATE_HYDROXYPYRUVATE REDUCTASE B"/>
    <property type="match status" value="1"/>
</dbReference>
<dbReference type="RefSeq" id="WP_251606008.1">
    <property type="nucleotide sequence ID" value="NZ_JAMQJY010000001.1"/>
</dbReference>
<dbReference type="Proteomes" id="UP001203665">
    <property type="component" value="Unassembled WGS sequence"/>
</dbReference>
<evidence type="ECO:0000313" key="7">
    <source>
        <dbReference type="Proteomes" id="UP001203665"/>
    </source>
</evidence>
<gene>
    <name evidence="6" type="ORF">NDM98_07775</name>
</gene>
<evidence type="ECO:0000256" key="1">
    <source>
        <dbReference type="ARBA" id="ARBA00005854"/>
    </source>
</evidence>
<dbReference type="SUPFAM" id="SSF52283">
    <property type="entry name" value="Formate/glycerate dehydrogenase catalytic domain-like"/>
    <property type="match status" value="1"/>
</dbReference>
<dbReference type="PROSITE" id="PS00065">
    <property type="entry name" value="D_2_HYDROXYACID_DH_1"/>
    <property type="match status" value="1"/>
</dbReference>
<dbReference type="PANTHER" id="PTHR10996">
    <property type="entry name" value="2-HYDROXYACID DEHYDROGENASE-RELATED"/>
    <property type="match status" value="1"/>
</dbReference>
<evidence type="ECO:0000259" key="5">
    <source>
        <dbReference type="Pfam" id="PF02826"/>
    </source>
</evidence>
<evidence type="ECO:0000259" key="4">
    <source>
        <dbReference type="Pfam" id="PF00389"/>
    </source>
</evidence>
<comment type="similarity">
    <text evidence="1 3">Belongs to the D-isomer specific 2-hydroxyacid dehydrogenase family.</text>
</comment>
<reference evidence="6" key="1">
    <citation type="submission" date="2022-06" db="EMBL/GenBank/DDBJ databases">
        <title>Alkalicoccobacillus porphyridii sp. nov., isolated from a marine red alga, Porphyridium purpureum and reclassification of Shouchella plakortidis and Shouchella gibsonii as Alkalicoccobacillus plakortidis comb. nov. and Alkalicoccobacillus gibsonii comb. nov.</title>
        <authorList>
            <person name="Kim K.H."/>
            <person name="Lee J.K."/>
            <person name="Han D.M."/>
            <person name="Baek J.H."/>
            <person name="Jeon C.O."/>
        </authorList>
    </citation>
    <scope>NUCLEOTIDE SEQUENCE</scope>
    <source>
        <strain evidence="6">DSM 19153</strain>
    </source>
</reference>
<accession>A0ABT0XHJ7</accession>
<dbReference type="EMBL" id="JAMQJY010000001">
    <property type="protein sequence ID" value="MCM2675395.1"/>
    <property type="molecule type" value="Genomic_DNA"/>
</dbReference>
<dbReference type="CDD" id="cd05301">
    <property type="entry name" value="GDH"/>
    <property type="match status" value="1"/>
</dbReference>
<organism evidence="6 7">
    <name type="scientific">Alkalicoccobacillus plakortidis</name>
    <dbReference type="NCBI Taxonomy" id="444060"/>
    <lineage>
        <taxon>Bacteria</taxon>
        <taxon>Bacillati</taxon>
        <taxon>Bacillota</taxon>
        <taxon>Bacilli</taxon>
        <taxon>Bacillales</taxon>
        <taxon>Bacillaceae</taxon>
        <taxon>Alkalicoccobacillus</taxon>
    </lineage>
</organism>